<evidence type="ECO:0000256" key="9">
    <source>
        <dbReference type="ARBA" id="ARBA00031501"/>
    </source>
</evidence>
<protein>
    <recommendedName>
        <fullName evidence="4 10">4-alpha-glucanotransferase</fullName>
        <ecNumber evidence="3 10">2.4.1.25</ecNumber>
    </recommendedName>
    <alternativeName>
        <fullName evidence="8 10">Amylomaltase</fullName>
    </alternativeName>
    <alternativeName>
        <fullName evidence="9 10">Disproportionating enzyme</fullName>
    </alternativeName>
</protein>
<dbReference type="GO" id="GO:0005975">
    <property type="term" value="P:carbohydrate metabolic process"/>
    <property type="evidence" value="ECO:0007669"/>
    <property type="project" value="InterPro"/>
</dbReference>
<evidence type="ECO:0000313" key="13">
    <source>
        <dbReference type="Proteomes" id="UP000494269"/>
    </source>
</evidence>
<proteinExistence type="inferred from homology"/>
<dbReference type="Pfam" id="PF02446">
    <property type="entry name" value="Glyco_hydro_77"/>
    <property type="match status" value="2"/>
</dbReference>
<evidence type="ECO:0000256" key="11">
    <source>
        <dbReference type="SAM" id="MobiDB-lite"/>
    </source>
</evidence>
<dbReference type="EC" id="2.4.1.25" evidence="3 10"/>
<name>A0A6S6Z4C0_9BURK</name>
<keyword evidence="13" id="KW-1185">Reference proteome</keyword>
<evidence type="ECO:0000256" key="1">
    <source>
        <dbReference type="ARBA" id="ARBA00000439"/>
    </source>
</evidence>
<keyword evidence="5 10" id="KW-0328">Glycosyltransferase</keyword>
<evidence type="ECO:0000256" key="7">
    <source>
        <dbReference type="ARBA" id="ARBA00023277"/>
    </source>
</evidence>
<accession>A0A6S6Z4C0</accession>
<feature type="compositionally biased region" description="Low complexity" evidence="11">
    <location>
        <begin position="572"/>
        <end position="595"/>
    </location>
</feature>
<evidence type="ECO:0000256" key="4">
    <source>
        <dbReference type="ARBA" id="ARBA00020295"/>
    </source>
</evidence>
<dbReference type="InterPro" id="IPR003385">
    <property type="entry name" value="Glyco_hydro_77"/>
</dbReference>
<keyword evidence="7 10" id="KW-0119">Carbohydrate metabolism</keyword>
<evidence type="ECO:0000256" key="3">
    <source>
        <dbReference type="ARBA" id="ARBA00012560"/>
    </source>
</evidence>
<evidence type="ECO:0000256" key="2">
    <source>
        <dbReference type="ARBA" id="ARBA00005684"/>
    </source>
</evidence>
<evidence type="ECO:0000256" key="10">
    <source>
        <dbReference type="RuleBase" id="RU361207"/>
    </source>
</evidence>
<evidence type="ECO:0000313" key="12">
    <source>
        <dbReference type="EMBL" id="CAB3661740.1"/>
    </source>
</evidence>
<dbReference type="Proteomes" id="UP000494269">
    <property type="component" value="Unassembled WGS sequence"/>
</dbReference>
<dbReference type="PANTHER" id="PTHR32438">
    <property type="entry name" value="4-ALPHA-GLUCANOTRANSFERASE DPE1, CHLOROPLASTIC/AMYLOPLASTIC"/>
    <property type="match status" value="1"/>
</dbReference>
<feature type="region of interest" description="Disordered" evidence="11">
    <location>
        <begin position="545"/>
        <end position="597"/>
    </location>
</feature>
<dbReference type="AlphaFoldDB" id="A0A6S6Z4C0"/>
<dbReference type="RefSeq" id="WP_254600419.1">
    <property type="nucleotide sequence ID" value="NZ_CADIJQ010000001.1"/>
</dbReference>
<evidence type="ECO:0000256" key="6">
    <source>
        <dbReference type="ARBA" id="ARBA00022679"/>
    </source>
</evidence>
<evidence type="ECO:0000256" key="8">
    <source>
        <dbReference type="ARBA" id="ARBA00031423"/>
    </source>
</evidence>
<dbReference type="NCBIfam" id="TIGR00217">
    <property type="entry name" value="malQ"/>
    <property type="match status" value="1"/>
</dbReference>
<organism evidence="12 13">
    <name type="scientific">Achromobacter kerstersii</name>
    <dbReference type="NCBI Taxonomy" id="1353890"/>
    <lineage>
        <taxon>Bacteria</taxon>
        <taxon>Pseudomonadati</taxon>
        <taxon>Pseudomonadota</taxon>
        <taxon>Betaproteobacteria</taxon>
        <taxon>Burkholderiales</taxon>
        <taxon>Alcaligenaceae</taxon>
        <taxon>Achromobacter</taxon>
    </lineage>
</organism>
<dbReference type="SUPFAM" id="SSF51445">
    <property type="entry name" value="(Trans)glycosidases"/>
    <property type="match status" value="2"/>
</dbReference>
<keyword evidence="6 10" id="KW-0808">Transferase</keyword>
<reference evidence="12 13" key="1">
    <citation type="submission" date="2020-04" db="EMBL/GenBank/DDBJ databases">
        <authorList>
            <person name="De Canck E."/>
        </authorList>
    </citation>
    <scope>NUCLEOTIDE SEQUENCE [LARGE SCALE GENOMIC DNA]</scope>
    <source>
        <strain evidence="12 13">LMG 3441</strain>
    </source>
</reference>
<dbReference type="EMBL" id="CADIJQ010000001">
    <property type="protein sequence ID" value="CAB3661740.1"/>
    <property type="molecule type" value="Genomic_DNA"/>
</dbReference>
<evidence type="ECO:0000256" key="5">
    <source>
        <dbReference type="ARBA" id="ARBA00022676"/>
    </source>
</evidence>
<sequence length="767" mass="80871">MSPLSALAAEAGIAEDWTGADQRPRRVSPDTLRALLSAMDLPAASDADIRDSRQRLAATLSRTHLPAMLIALPGELVSLPPDCAGAYQLQAAASAAIAGRTAHGPDLKPTLRAPATPGYYALSTQGGECTLAVAPPRAPSLDDICRTKHPRAWGLTAQVYSLRRPSADVTQSTHGFGDFGALRELAMAAGQAGADALAISPVHAMFAADPAQCSPYSPSSRLFVNTLFADPAGVLGEEAVRAALAGMDLAQLRMLDAQPLINWPAAARLRHELLRRLHAGFVTGATTGQRQAYEAFCNAAGPDLHDHALFEALHGNHAQGQDAPLAWTHWPADLRDPRSSAAQRYATDHAEAVDVHRFSQWLASASLSRAQQAARDAGMRVGLVADLAVGGSPQGSHAWSRQADLMKCTSVGAPPDLYNPLGQGWGLTALSPAALHESGYAAFLAMLRANLAHAGGLRIDHILGLARLWLIPDGASPEDGGYLRYPMPQLLRLIALEAWLHHALIIGENLGTVPEGFDAQLEAHGVLGMDVLWFMRAADGAKAAEPAKAADGDDGNEWADGPDTADGDDATCGDQGTQRAYGAVGADGANGANGAERPHLTAEEPAASPPAAFLAPGDWPANAVAMTTTHDLPTLEGWWHAQDILWRSRLSLLGPDQEEAALRAARLEDRATLWRSVQSSSPAASTLPLPRRAPSAELLGFVAATPCPLMLVPLEDLAGQLDQPNLPGTVAHHPNWRQRTPLSVAECLNAPASQARLQPVRAVRGRT</sequence>
<comment type="catalytic activity">
    <reaction evidence="1 10">
        <text>Transfers a segment of a (1-&gt;4)-alpha-D-glucan to a new position in an acceptor, which may be glucose or a (1-&gt;4)-alpha-D-glucan.</text>
        <dbReference type="EC" id="2.4.1.25"/>
    </reaction>
</comment>
<gene>
    <name evidence="12" type="ORF">LMG3441_00594</name>
</gene>
<dbReference type="PANTHER" id="PTHR32438:SF5">
    <property type="entry name" value="4-ALPHA-GLUCANOTRANSFERASE DPE1, CHLOROPLASTIC_AMYLOPLASTIC"/>
    <property type="match status" value="1"/>
</dbReference>
<dbReference type="InterPro" id="IPR017853">
    <property type="entry name" value="GH"/>
</dbReference>
<comment type="similarity">
    <text evidence="2 10">Belongs to the disproportionating enzyme family.</text>
</comment>
<dbReference type="Gene3D" id="3.20.20.80">
    <property type="entry name" value="Glycosidases"/>
    <property type="match status" value="1"/>
</dbReference>
<dbReference type="GO" id="GO:0004134">
    <property type="term" value="F:4-alpha-glucanotransferase activity"/>
    <property type="evidence" value="ECO:0007669"/>
    <property type="project" value="UniProtKB-EC"/>
</dbReference>